<name>A0ABW7QDS5_9MICO</name>
<dbReference type="RefSeq" id="WP_397558469.1">
    <property type="nucleotide sequence ID" value="NZ_JBIQWL010000015.1"/>
</dbReference>
<evidence type="ECO:0008006" key="3">
    <source>
        <dbReference type="Google" id="ProtNLM"/>
    </source>
</evidence>
<sequence length="257" mass="28561">MSTTTPTQTGLLEALRTEWSGSLTDREHDFAGIGIRSCSELELELKAATGREQDRLLHALLTAGHDGDALAERVVLQHMLPKAVHLARTCRGLRALTLSDHTPVDAVSTAIGAMWESIRRYPLNRVEKVKANIGMDALLIVNKSMSPGDPSEHVTEDVYLEQALQEQGKSATLEPEWGDDTFHDLVTVLTWAIDTEALTPDDVRLLARFDLGELHERDELAEDLGIGRASLTRRVYRIRVKLMEAVQAHIRENGTWA</sequence>
<proteinExistence type="predicted"/>
<accession>A0ABW7QDS5</accession>
<protein>
    <recommendedName>
        <fullName evidence="3">RNA polymerase sigma-70 region 4 domain-containing protein</fullName>
    </recommendedName>
</protein>
<gene>
    <name evidence="1" type="ORF">ACH3VR_21925</name>
</gene>
<comment type="caution">
    <text evidence="1">The sequence shown here is derived from an EMBL/GenBank/DDBJ whole genome shotgun (WGS) entry which is preliminary data.</text>
</comment>
<keyword evidence="2" id="KW-1185">Reference proteome</keyword>
<evidence type="ECO:0000313" key="1">
    <source>
        <dbReference type="EMBL" id="MFH8253041.1"/>
    </source>
</evidence>
<evidence type="ECO:0000313" key="2">
    <source>
        <dbReference type="Proteomes" id="UP001610861"/>
    </source>
</evidence>
<dbReference type="Proteomes" id="UP001610861">
    <property type="component" value="Unassembled WGS sequence"/>
</dbReference>
<dbReference type="EMBL" id="JBIQWL010000015">
    <property type="protein sequence ID" value="MFH8253041.1"/>
    <property type="molecule type" value="Genomic_DNA"/>
</dbReference>
<organism evidence="1 2">
    <name type="scientific">Microbacterium alkaliflavum</name>
    <dbReference type="NCBI Taxonomy" id="3248839"/>
    <lineage>
        <taxon>Bacteria</taxon>
        <taxon>Bacillati</taxon>
        <taxon>Actinomycetota</taxon>
        <taxon>Actinomycetes</taxon>
        <taxon>Micrococcales</taxon>
        <taxon>Microbacteriaceae</taxon>
        <taxon>Microbacterium</taxon>
    </lineage>
</organism>
<reference evidence="1 2" key="1">
    <citation type="submission" date="2024-09" db="EMBL/GenBank/DDBJ databases">
        <authorList>
            <person name="Pan X."/>
        </authorList>
    </citation>
    <scope>NUCLEOTIDE SEQUENCE [LARGE SCALE GENOMIC DNA]</scope>
    <source>
        <strain evidence="1 2">B2969</strain>
    </source>
</reference>